<geneLocation type="plasmid" evidence="3">
    <name>I</name>
</geneLocation>
<feature type="region of interest" description="Disordered" evidence="1">
    <location>
        <begin position="128"/>
        <end position="154"/>
    </location>
</feature>
<sequence>MIRIDSLWLAVEPIDMRARSERLLARVVQAFGAAQSHHTYLFSNAGHTRMKLFVHDGFGVWCAVGRLNQGRFTWPAYRPRPSDRRSLLASNQVGGYHRPFVSCPAGFDLSGCEHGPGKQIFGGHRAAPAAGRAAGVPRSPKSRASPTLDIPLPI</sequence>
<gene>
    <name evidence="3" type="ORF">CBM2612_P0374</name>
    <name evidence="2" type="ORF">CBM2613_U40012</name>
</gene>
<dbReference type="Pfam" id="PF05717">
    <property type="entry name" value="TnpB_IS66"/>
    <property type="match status" value="1"/>
</dbReference>
<evidence type="ECO:0000313" key="4">
    <source>
        <dbReference type="Proteomes" id="UP000256952"/>
    </source>
</evidence>
<dbReference type="RefSeq" id="WP_115684105.1">
    <property type="nucleotide sequence ID" value="NZ_LT984809.1"/>
</dbReference>
<protein>
    <recommendedName>
        <fullName evidence="5">Transposase</fullName>
    </recommendedName>
</protein>
<evidence type="ECO:0000256" key="1">
    <source>
        <dbReference type="SAM" id="MobiDB-lite"/>
    </source>
</evidence>
<evidence type="ECO:0008006" key="5">
    <source>
        <dbReference type="Google" id="ProtNLM"/>
    </source>
</evidence>
<dbReference type="InterPro" id="IPR008878">
    <property type="entry name" value="Transposase_IS66_Orf2"/>
</dbReference>
<accession>A0A375FN26</accession>
<organism evidence="2 4">
    <name type="scientific">Cupriavidus taiwanensis</name>
    <dbReference type="NCBI Taxonomy" id="164546"/>
    <lineage>
        <taxon>Bacteria</taxon>
        <taxon>Pseudomonadati</taxon>
        <taxon>Pseudomonadota</taxon>
        <taxon>Betaproteobacteria</taxon>
        <taxon>Burkholderiales</taxon>
        <taxon>Burkholderiaceae</taxon>
        <taxon>Cupriavidus</taxon>
    </lineage>
</organism>
<feature type="compositionally biased region" description="Low complexity" evidence="1">
    <location>
        <begin position="128"/>
        <end position="139"/>
    </location>
</feature>
<reference evidence="3 4" key="1">
    <citation type="submission" date="2018-01" db="EMBL/GenBank/DDBJ databases">
        <authorList>
            <person name="Gaut B.S."/>
            <person name="Morton B.R."/>
            <person name="Clegg M.T."/>
            <person name="Duvall M.R."/>
        </authorList>
    </citation>
    <scope>NUCLEOTIDE SEQUENCE [LARGE SCALE GENOMIC DNA]</scope>
    <source>
        <strain evidence="3">Cupriavidus taiwanensis STM 8555</strain>
        <plasmid evidence="3">I</plasmid>
    </source>
</reference>
<dbReference type="AlphaFoldDB" id="A0A375FN26"/>
<evidence type="ECO:0000313" key="2">
    <source>
        <dbReference type="EMBL" id="SOZ75396.1"/>
    </source>
</evidence>
<dbReference type="Proteomes" id="UP000256952">
    <property type="component" value="Unassembled WGS sequence"/>
</dbReference>
<dbReference type="EMBL" id="OFTH01000055">
    <property type="protein sequence ID" value="SOZ75396.1"/>
    <property type="molecule type" value="Genomic_DNA"/>
</dbReference>
<dbReference type="PANTHER" id="PTHR36455:SF1">
    <property type="entry name" value="BLR8292 PROTEIN"/>
    <property type="match status" value="1"/>
</dbReference>
<name>A0A375FN26_9BURK</name>
<reference evidence="2" key="2">
    <citation type="submission" date="2018-01" db="EMBL/GenBank/DDBJ databases">
        <authorList>
            <person name="Clerissi C."/>
        </authorList>
    </citation>
    <scope>NUCLEOTIDE SEQUENCE</scope>
    <source>
        <strain evidence="2">Cupriavidus taiwanensis STM 8556</strain>
    </source>
</reference>
<dbReference type="NCBIfam" id="NF033819">
    <property type="entry name" value="IS66_TnpB"/>
    <property type="match status" value="1"/>
</dbReference>
<proteinExistence type="predicted"/>
<keyword evidence="3" id="KW-0614">Plasmid</keyword>
<evidence type="ECO:0000313" key="3">
    <source>
        <dbReference type="EMBL" id="SPD49029.1"/>
    </source>
</evidence>
<dbReference type="PANTHER" id="PTHR36455">
    <property type="match status" value="1"/>
</dbReference>
<dbReference type="EMBL" id="LT984809">
    <property type="protein sequence ID" value="SPD49029.1"/>
    <property type="molecule type" value="Genomic_DNA"/>
</dbReference>